<dbReference type="InterPro" id="IPR000994">
    <property type="entry name" value="Pept_M24"/>
</dbReference>
<feature type="domain" description="Creatinase N-terminal" evidence="2">
    <location>
        <begin position="12"/>
        <end position="137"/>
    </location>
</feature>
<comment type="caution">
    <text evidence="3">The sequence shown here is derived from an EMBL/GenBank/DDBJ whole genome shotgun (WGS) entry which is preliminary data.</text>
</comment>
<dbReference type="PANTHER" id="PTHR46112">
    <property type="entry name" value="AMINOPEPTIDASE"/>
    <property type="match status" value="1"/>
</dbReference>
<organism evidence="3 4">
    <name type="scientific">Sporotomaculum syntrophicum</name>
    <dbReference type="NCBI Taxonomy" id="182264"/>
    <lineage>
        <taxon>Bacteria</taxon>
        <taxon>Bacillati</taxon>
        <taxon>Bacillota</taxon>
        <taxon>Clostridia</taxon>
        <taxon>Eubacteriales</taxon>
        <taxon>Desulfallaceae</taxon>
        <taxon>Sporotomaculum</taxon>
    </lineage>
</organism>
<dbReference type="AlphaFoldDB" id="A0A9D2WSS6"/>
<dbReference type="InterPro" id="IPR036005">
    <property type="entry name" value="Creatinase/aminopeptidase-like"/>
</dbReference>
<dbReference type="EC" id="3.4.13.9" evidence="3"/>
<dbReference type="Pfam" id="PF00557">
    <property type="entry name" value="Peptidase_M24"/>
    <property type="match status" value="1"/>
</dbReference>
<dbReference type="Pfam" id="PF01321">
    <property type="entry name" value="Creatinase_N"/>
    <property type="match status" value="1"/>
</dbReference>
<evidence type="ECO:0000259" key="2">
    <source>
        <dbReference type="Pfam" id="PF01321"/>
    </source>
</evidence>
<dbReference type="CDD" id="cd01066">
    <property type="entry name" value="APP_MetAP"/>
    <property type="match status" value="1"/>
</dbReference>
<keyword evidence="3" id="KW-0224">Dipeptidase</keyword>
<protein>
    <submittedName>
        <fullName evidence="3">Xaa-Pro dipeptidase</fullName>
        <ecNumber evidence="3">3.4.13.9</ecNumber>
    </submittedName>
</protein>
<dbReference type="GO" id="GO:0102009">
    <property type="term" value="F:proline dipeptidase activity"/>
    <property type="evidence" value="ECO:0007669"/>
    <property type="project" value="UniProtKB-EC"/>
</dbReference>
<keyword evidence="3" id="KW-0378">Hydrolase</keyword>
<reference evidence="3" key="1">
    <citation type="submission" date="2016-02" db="EMBL/GenBank/DDBJ databases">
        <title>Draft Genome Sequence of Sporotomaculum syntrophicum Strain FB, a Syntrophic Benzoate Degrader.</title>
        <authorList>
            <person name="Nobu M.K."/>
            <person name="Narihiro T."/>
            <person name="Qiu Y.-L."/>
            <person name="Ohashi A."/>
            <person name="Liu W.-T."/>
            <person name="Yuji S."/>
        </authorList>
    </citation>
    <scope>NUCLEOTIDE SEQUENCE</scope>
    <source>
        <strain evidence="3">FB</strain>
    </source>
</reference>
<evidence type="ECO:0000313" key="4">
    <source>
        <dbReference type="Proteomes" id="UP000798488"/>
    </source>
</evidence>
<gene>
    <name evidence="3" type="primary">pepQ_1</name>
    <name evidence="3" type="ORF">SPSYN_00503</name>
</gene>
<dbReference type="Gene3D" id="3.90.230.10">
    <property type="entry name" value="Creatinase/methionine aminopeptidase superfamily"/>
    <property type="match status" value="1"/>
</dbReference>
<dbReference type="InterPro" id="IPR000587">
    <property type="entry name" value="Creatinase_N"/>
</dbReference>
<dbReference type="InterPro" id="IPR050659">
    <property type="entry name" value="Peptidase_M24B"/>
</dbReference>
<accession>A0A9D2WSS6</accession>
<proteinExistence type="predicted"/>
<name>A0A9D2WSS6_9FIRM</name>
<sequence length="394" mass="43265">MRLTPAGELARRISALQKLLQQKGVDGALIMDPADLFYFAGTGQRGHLFIPAGGRPLLMVKKSFIRARDESALEDIVPLANVKYLDKMLNEYGYQNLTTLGLELDVLPAALYLLLQRLFPGAQPVDISSLIRTVRMVKSTYELEVIRDAAQLNYIMYSKAREYIKEGISELELAGQLEMVYRLAGHSGTVRMRGFDQEVYYGHILSGSSGGIPSCMESATGGMGVSVSFPQGAGFKKIARNEPVVIDYAGVIDGYMVDQTRVYCIGQLPDKLVRAHEAALRIQEAVKQLAVPGALCEDIYRQAVHLAAASGFGEHFMGYSEPVPFIGHGIGIELNEWPVLAPGFKTPLEKDMVIALEPKFIFPEGVVGVENTCVVGEKGLETLTLFDENIIYLK</sequence>
<feature type="domain" description="Peptidase M24" evidence="1">
    <location>
        <begin position="145"/>
        <end position="376"/>
    </location>
</feature>
<dbReference type="SUPFAM" id="SSF55920">
    <property type="entry name" value="Creatinase/aminopeptidase"/>
    <property type="match status" value="1"/>
</dbReference>
<dbReference type="SUPFAM" id="SSF53092">
    <property type="entry name" value="Creatinase/prolidase N-terminal domain"/>
    <property type="match status" value="1"/>
</dbReference>
<dbReference type="InterPro" id="IPR029149">
    <property type="entry name" value="Creatin/AminoP/Spt16_N"/>
</dbReference>
<evidence type="ECO:0000313" key="3">
    <source>
        <dbReference type="EMBL" id="KAF1086784.1"/>
    </source>
</evidence>
<dbReference type="PANTHER" id="PTHR46112:SF2">
    <property type="entry name" value="XAA-PRO AMINOPEPTIDASE P-RELATED"/>
    <property type="match status" value="1"/>
</dbReference>
<dbReference type="OrthoDB" id="9806388at2"/>
<dbReference type="Proteomes" id="UP000798488">
    <property type="component" value="Unassembled WGS sequence"/>
</dbReference>
<dbReference type="Gene3D" id="3.40.350.10">
    <property type="entry name" value="Creatinase/prolidase N-terminal domain"/>
    <property type="match status" value="1"/>
</dbReference>
<keyword evidence="4" id="KW-1185">Reference proteome</keyword>
<keyword evidence="3" id="KW-0645">Protease</keyword>
<evidence type="ECO:0000259" key="1">
    <source>
        <dbReference type="Pfam" id="PF00557"/>
    </source>
</evidence>
<dbReference type="RefSeq" id="WP_161820903.1">
    <property type="nucleotide sequence ID" value="NZ_LSRS01000001.1"/>
</dbReference>
<dbReference type="EMBL" id="LSRS01000001">
    <property type="protein sequence ID" value="KAF1086784.1"/>
    <property type="molecule type" value="Genomic_DNA"/>
</dbReference>